<dbReference type="Pfam" id="PF00356">
    <property type="entry name" value="LacI"/>
    <property type="match status" value="1"/>
</dbReference>
<dbReference type="InterPro" id="IPR011877">
    <property type="entry name" value="Ribokinase"/>
</dbReference>
<feature type="binding site" evidence="15">
    <location>
        <position position="596"/>
    </location>
    <ligand>
        <name>K(+)</name>
        <dbReference type="ChEBI" id="CHEBI:29103"/>
    </ligand>
</feature>
<feature type="binding site" evidence="15">
    <location>
        <position position="566"/>
    </location>
    <ligand>
        <name>substrate</name>
    </ligand>
</feature>
<dbReference type="SUPFAM" id="SSF53613">
    <property type="entry name" value="Ribokinase-like"/>
    <property type="match status" value="1"/>
</dbReference>
<dbReference type="GO" id="GO:0004747">
    <property type="term" value="F:ribokinase activity"/>
    <property type="evidence" value="ECO:0007669"/>
    <property type="project" value="UniProtKB-UniRule"/>
</dbReference>
<keyword evidence="10 15" id="KW-0630">Potassium</keyword>
<dbReference type="EC" id="2.7.1.15" evidence="2 15"/>
<evidence type="ECO:0000256" key="11">
    <source>
        <dbReference type="ARBA" id="ARBA00023015"/>
    </source>
</evidence>
<dbReference type="PROSITE" id="PS50932">
    <property type="entry name" value="HTH_LACI_2"/>
    <property type="match status" value="1"/>
</dbReference>
<keyword evidence="4 15" id="KW-0808">Transferase</keyword>
<dbReference type="SUPFAM" id="SSF53822">
    <property type="entry name" value="Periplasmic binding protein-like I"/>
    <property type="match status" value="1"/>
</dbReference>
<keyword evidence="5 15" id="KW-0479">Metal-binding</keyword>
<comment type="subunit">
    <text evidence="15">Homodimer.</text>
</comment>
<dbReference type="InterPro" id="IPR002139">
    <property type="entry name" value="Ribo/fructo_kinase"/>
</dbReference>
<feature type="binding site" evidence="15">
    <location>
        <begin position="534"/>
        <end position="539"/>
    </location>
    <ligand>
        <name>ATP</name>
        <dbReference type="ChEBI" id="CHEBI:30616"/>
    </ligand>
</feature>
<keyword evidence="14 15" id="KW-0119">Carbohydrate metabolism</keyword>
<comment type="caution">
    <text evidence="15">Lacks conserved residue(s) required for the propagation of feature annotation.</text>
</comment>
<evidence type="ECO:0000256" key="3">
    <source>
        <dbReference type="ARBA" id="ARBA00016943"/>
    </source>
</evidence>
<evidence type="ECO:0000256" key="9">
    <source>
        <dbReference type="ARBA" id="ARBA00022842"/>
    </source>
</evidence>
<organism evidence="17 18">
    <name type="scientific">Oribacterium asaccharolyticum ACB7</name>
    <dbReference type="NCBI Taxonomy" id="796944"/>
    <lineage>
        <taxon>Bacteria</taxon>
        <taxon>Bacillati</taxon>
        <taxon>Bacillota</taxon>
        <taxon>Clostridia</taxon>
        <taxon>Lachnospirales</taxon>
        <taxon>Lachnospiraceae</taxon>
        <taxon>Oribacterium</taxon>
    </lineage>
</organism>
<dbReference type="GO" id="GO:0005524">
    <property type="term" value="F:ATP binding"/>
    <property type="evidence" value="ECO:0007669"/>
    <property type="project" value="UniProtKB-UniRule"/>
</dbReference>
<feature type="binding site" evidence="15">
    <location>
        <position position="458"/>
    </location>
    <ligand>
        <name>substrate</name>
    </ligand>
</feature>
<dbReference type="CDD" id="cd06267">
    <property type="entry name" value="PBP1_LacI_sugar_binding-like"/>
    <property type="match status" value="1"/>
</dbReference>
<dbReference type="InterPro" id="IPR046335">
    <property type="entry name" value="LacI/GalR-like_sensor"/>
</dbReference>
<keyword evidence="13" id="KW-0804">Transcription</keyword>
<feature type="binding site" evidence="15">
    <location>
        <position position="590"/>
    </location>
    <ligand>
        <name>ATP</name>
        <dbReference type="ChEBI" id="CHEBI:30616"/>
    </ligand>
</feature>
<keyword evidence="7 15" id="KW-0418">Kinase</keyword>
<feature type="binding site" evidence="15">
    <location>
        <position position="502"/>
    </location>
    <ligand>
        <name>ATP</name>
        <dbReference type="ChEBI" id="CHEBI:30616"/>
    </ligand>
</feature>
<keyword evidence="9 15" id="KW-0460">Magnesium</keyword>
<comment type="similarity">
    <text evidence="15">Belongs to the carbohydrate kinase PfkB family. Ribokinase subfamily.</text>
</comment>
<dbReference type="PRINTS" id="PR00990">
    <property type="entry name" value="RIBOKINASE"/>
</dbReference>
<evidence type="ECO:0000256" key="6">
    <source>
        <dbReference type="ARBA" id="ARBA00022741"/>
    </source>
</evidence>
<sequence length="626" mass="70196">MKVKDFARLAGVSSSTISKIMHHKDENINPATKERILNLAKECGFLPLQVDELESRSLQVAVLLRSFDHPMQVIGYLEEGERQGYHSLVLSSFSSYEEERRQINLLIARKLDGILWEPILPLNEDSKKLLEESKIPFFIVESSQDIKPLDYEKMAYFITNELIGLGHRHIACYTEESRNGHKFHNGYCRALVEHELKIKTEFSSFTKEEMEKQFLQDLAFTGIVSISAKKGEEVQKICEEHSYSIPERISLLSLRGDEEGENRNPYLSAYIIPHRRFSSYCMQKLISRVENGESVKEKFSYDFSILKQDTMGAPVNEDSQKVVLVGSINVDHYLIFPSLPESGKTVTTRYSSQYPGGKCLNQSIGLKRLGITPLPIGIVGEDADSNLIYSTLHKEHIDCSGIERDKNVQTGRAYIFVQKDGDSMISVASGANALLDAAYIQKNKALFAEAQYCLMQTEVSTEALFEACLLCKKRKIQTILKPSACSSFPDEVLPLLDCLVPNKSEIMELVPEAKDYKEAAQYFLKKGVKNVIVTLGMLGCYFVNKDREKSIQGISVSSVDSTGAGDAFISAFVAYLLKGYSLDFALEIANCAGAYSSTQQGASSLADKDTLENFIMKFKPEIFDLL</sequence>
<evidence type="ECO:0000313" key="17">
    <source>
        <dbReference type="EMBL" id="EHL14391.1"/>
    </source>
</evidence>
<evidence type="ECO:0000256" key="7">
    <source>
        <dbReference type="ARBA" id="ARBA00022777"/>
    </source>
</evidence>
<dbReference type="PATRIC" id="fig|796944.3.peg.69"/>
<dbReference type="InterPro" id="IPR002173">
    <property type="entry name" value="Carboh/pur_kinase_PfkB_CS"/>
</dbReference>
<dbReference type="UniPathway" id="UPA00916">
    <property type="reaction ID" value="UER00889"/>
</dbReference>
<proteinExistence type="inferred from homology"/>
<evidence type="ECO:0000256" key="8">
    <source>
        <dbReference type="ARBA" id="ARBA00022840"/>
    </source>
</evidence>
<keyword evidence="6 15" id="KW-0547">Nucleotide-binding</keyword>
<dbReference type="InterPro" id="IPR011611">
    <property type="entry name" value="PfkB_dom"/>
</dbReference>
<evidence type="ECO:0000256" key="4">
    <source>
        <dbReference type="ARBA" id="ARBA00022679"/>
    </source>
</evidence>
<evidence type="ECO:0000256" key="14">
    <source>
        <dbReference type="ARBA" id="ARBA00023277"/>
    </source>
</evidence>
<dbReference type="GO" id="GO:0006355">
    <property type="term" value="P:regulation of DNA-templated transcription"/>
    <property type="evidence" value="ECO:0007669"/>
    <property type="project" value="InterPro"/>
</dbReference>
<feature type="binding site" evidence="15">
    <location>
        <position position="601"/>
    </location>
    <ligand>
        <name>K(+)</name>
        <dbReference type="ChEBI" id="CHEBI:29103"/>
    </ligand>
</feature>
<dbReference type="RefSeq" id="WP_009429156.1">
    <property type="nucleotide sequence ID" value="NZ_JH414506.1"/>
</dbReference>
<protein>
    <recommendedName>
        <fullName evidence="3 15">Ribokinase</fullName>
        <shortName evidence="15">RK</shortName>
        <ecNumber evidence="2 15">2.7.1.15</ecNumber>
    </recommendedName>
</protein>
<dbReference type="PANTHER" id="PTHR10584:SF166">
    <property type="entry name" value="RIBOKINASE"/>
    <property type="match status" value="1"/>
</dbReference>
<dbReference type="Pfam" id="PF00294">
    <property type="entry name" value="PfkB"/>
    <property type="match status" value="1"/>
</dbReference>
<dbReference type="GO" id="GO:0046872">
    <property type="term" value="F:metal ion binding"/>
    <property type="evidence" value="ECO:0007669"/>
    <property type="project" value="UniProtKB-KW"/>
</dbReference>
<dbReference type="InterPro" id="IPR029056">
    <property type="entry name" value="Ribokinase-like"/>
</dbReference>
<dbReference type="HOGENOM" id="CLU_433990_0_0_9"/>
<dbReference type="Gene3D" id="1.10.260.40">
    <property type="entry name" value="lambda repressor-like DNA-binding domains"/>
    <property type="match status" value="1"/>
</dbReference>
<dbReference type="Proteomes" id="UP000003527">
    <property type="component" value="Unassembled WGS sequence"/>
</dbReference>
<evidence type="ECO:0000256" key="12">
    <source>
        <dbReference type="ARBA" id="ARBA00023125"/>
    </source>
</evidence>
<feature type="binding site" evidence="15">
    <location>
        <position position="560"/>
    </location>
    <ligand>
        <name>K(+)</name>
        <dbReference type="ChEBI" id="CHEBI:29103"/>
    </ligand>
</feature>
<feature type="active site" description="Proton acceptor" evidence="15">
    <location>
        <position position="566"/>
    </location>
</feature>
<evidence type="ECO:0000256" key="13">
    <source>
        <dbReference type="ARBA" id="ARBA00023163"/>
    </source>
</evidence>
<evidence type="ECO:0000256" key="10">
    <source>
        <dbReference type="ARBA" id="ARBA00022958"/>
    </source>
</evidence>
<dbReference type="InterPro" id="IPR000843">
    <property type="entry name" value="HTH_LacI"/>
</dbReference>
<dbReference type="InterPro" id="IPR010982">
    <property type="entry name" value="Lambda_DNA-bd_dom_sf"/>
</dbReference>
<accession>G9WR55</accession>
<feature type="binding site" evidence="15">
    <location>
        <begin position="565"/>
        <end position="566"/>
    </location>
    <ligand>
        <name>ATP</name>
        <dbReference type="ChEBI" id="CHEBI:30616"/>
    </ligand>
</feature>
<keyword evidence="18" id="KW-1185">Reference proteome</keyword>
<dbReference type="PROSITE" id="PS00584">
    <property type="entry name" value="PFKB_KINASES_2"/>
    <property type="match status" value="1"/>
</dbReference>
<dbReference type="SMART" id="SM00354">
    <property type="entry name" value="HTH_LACI"/>
    <property type="match status" value="1"/>
</dbReference>
<dbReference type="AlphaFoldDB" id="G9WR55"/>
<dbReference type="CDD" id="cd01174">
    <property type="entry name" value="ribokinase"/>
    <property type="match status" value="1"/>
</dbReference>
<dbReference type="Gene3D" id="3.40.1190.20">
    <property type="match status" value="1"/>
</dbReference>
<evidence type="ECO:0000259" key="16">
    <source>
        <dbReference type="PROSITE" id="PS50932"/>
    </source>
</evidence>
<comment type="similarity">
    <text evidence="1">Belongs to the carbohydrate kinase pfkB family.</text>
</comment>
<dbReference type="SUPFAM" id="SSF47413">
    <property type="entry name" value="lambda repressor-like DNA-binding domains"/>
    <property type="match status" value="1"/>
</dbReference>
<evidence type="ECO:0000256" key="5">
    <source>
        <dbReference type="ARBA" id="ARBA00022723"/>
    </source>
</evidence>
<keyword evidence="8 15" id="KW-0067">ATP-binding</keyword>
<dbReference type="GO" id="GO:0003677">
    <property type="term" value="F:DNA binding"/>
    <property type="evidence" value="ECO:0007669"/>
    <property type="project" value="UniProtKB-KW"/>
</dbReference>
<keyword evidence="12" id="KW-0238">DNA-binding</keyword>
<comment type="activity regulation">
    <text evidence="15">Activated by a monovalent cation that binds near, but not in, the active site. The most likely occupant of the site in vivo is potassium. Ion binding induces a conformational change that may alter substrate affinity.</text>
</comment>
<dbReference type="GO" id="GO:0005737">
    <property type="term" value="C:cytoplasm"/>
    <property type="evidence" value="ECO:0007669"/>
    <property type="project" value="UniProtKB-SubCell"/>
</dbReference>
<keyword evidence="11" id="KW-0805">Transcription regulation</keyword>
<evidence type="ECO:0000256" key="2">
    <source>
        <dbReference type="ARBA" id="ARBA00012035"/>
    </source>
</evidence>
<dbReference type="Pfam" id="PF13377">
    <property type="entry name" value="Peripla_BP_3"/>
    <property type="match status" value="1"/>
</dbReference>
<evidence type="ECO:0000256" key="1">
    <source>
        <dbReference type="ARBA" id="ARBA00005380"/>
    </source>
</evidence>
<dbReference type="Gene3D" id="3.40.50.2300">
    <property type="match status" value="2"/>
</dbReference>
<comment type="pathway">
    <text evidence="15">Carbohydrate metabolism; D-ribose degradation; D-ribose 5-phosphate from beta-D-ribopyranose: step 2/2.</text>
</comment>
<dbReference type="HAMAP" id="MF_01987">
    <property type="entry name" value="Ribokinase"/>
    <property type="match status" value="1"/>
</dbReference>
<feature type="binding site" evidence="15">
    <location>
        <begin position="329"/>
        <end position="331"/>
    </location>
    <ligand>
        <name>substrate</name>
    </ligand>
</feature>
<comment type="cofactor">
    <cofactor evidence="15">
        <name>Mg(2+)</name>
        <dbReference type="ChEBI" id="CHEBI:18420"/>
    </cofactor>
    <text evidence="15">Requires a divalent cation, most likely magnesium in vivo, as an electrophilic catalyst to aid phosphoryl group transfer. It is the chelate of the metal and the nucleotide that is the actual substrate.</text>
</comment>
<comment type="function">
    <text evidence="15">Catalyzes the phosphorylation of ribose at O-5 in a reaction requiring ATP and magnesium. The resulting D-ribose-5-phosphate can then be used either for sythesis of nucleotides, histidine, and tryptophan, or as a component of the pentose phosphate pathway.</text>
</comment>
<keyword evidence="15" id="KW-0963">Cytoplasm</keyword>
<gene>
    <name evidence="15" type="primary">rbsK</name>
    <name evidence="17" type="ORF">HMPREF9624_01571</name>
</gene>
<reference evidence="17 18" key="1">
    <citation type="submission" date="2011-08" db="EMBL/GenBank/DDBJ databases">
        <title>The Genome Sequence of Oribacterium sp. ACB7.</title>
        <authorList>
            <consortium name="The Broad Institute Genome Sequencing Platform"/>
            <person name="Earl A."/>
            <person name="Ward D."/>
            <person name="Feldgarden M."/>
            <person name="Gevers D."/>
            <person name="Sizova M."/>
            <person name="Hazen A."/>
            <person name="Epstein S."/>
            <person name="Young S.K."/>
            <person name="Zeng Q."/>
            <person name="Gargeya S."/>
            <person name="Fitzgerald M."/>
            <person name="Haas B."/>
            <person name="Abouelleil A."/>
            <person name="Alvarado L."/>
            <person name="Arachchi H.M."/>
            <person name="Berlin A."/>
            <person name="Brown A."/>
            <person name="Chapman S.B."/>
            <person name="Chen Z."/>
            <person name="Dunbar C."/>
            <person name="Freedman E."/>
            <person name="Gearin G."/>
            <person name="Gellesch M."/>
            <person name="Goldberg J."/>
            <person name="Griggs A."/>
            <person name="Gujja S."/>
            <person name="Heiman D."/>
            <person name="Howarth C."/>
            <person name="Larson L."/>
            <person name="Lui A."/>
            <person name="MacDonald P.J.P."/>
            <person name="Montmayeur A."/>
            <person name="Murphy C."/>
            <person name="Neiman D."/>
            <person name="Pearson M."/>
            <person name="Priest M."/>
            <person name="Roberts A."/>
            <person name="Saif S."/>
            <person name="Shea T."/>
            <person name="Shenoy N."/>
            <person name="Sisk P."/>
            <person name="Stolte C."/>
            <person name="Sykes S."/>
            <person name="Wortman J."/>
            <person name="Nusbaum C."/>
            <person name="Birren B."/>
        </authorList>
    </citation>
    <scope>NUCLEOTIDE SEQUENCE [LARGE SCALE GENOMIC DNA]</scope>
    <source>
        <strain evidence="17 18">ACB7</strain>
    </source>
</reference>
<evidence type="ECO:0000256" key="15">
    <source>
        <dbReference type="HAMAP-Rule" id="MF_01987"/>
    </source>
</evidence>
<feature type="binding site" evidence="15">
    <location>
        <position position="599"/>
    </location>
    <ligand>
        <name>K(+)</name>
        <dbReference type="ChEBI" id="CHEBI:29103"/>
    </ligand>
</feature>
<comment type="caution">
    <text evidence="17">The sequence shown here is derived from an EMBL/GenBank/DDBJ whole genome shotgun (WGS) entry which is preliminary data.</text>
</comment>
<feature type="domain" description="HTH lacI-type" evidence="16">
    <location>
        <begin position="1"/>
        <end position="47"/>
    </location>
</feature>
<comment type="catalytic activity">
    <reaction evidence="15">
        <text>D-ribose + ATP = D-ribose 5-phosphate + ADP + H(+)</text>
        <dbReference type="Rhea" id="RHEA:13697"/>
        <dbReference type="ChEBI" id="CHEBI:15378"/>
        <dbReference type="ChEBI" id="CHEBI:30616"/>
        <dbReference type="ChEBI" id="CHEBI:47013"/>
        <dbReference type="ChEBI" id="CHEBI:78346"/>
        <dbReference type="ChEBI" id="CHEBI:456216"/>
        <dbReference type="EC" id="2.7.1.15"/>
    </reaction>
</comment>
<comment type="subcellular location">
    <subcellularLocation>
        <location evidence="15">Cytoplasm</location>
    </subcellularLocation>
</comment>
<feature type="binding site" evidence="15">
    <location>
        <position position="562"/>
    </location>
    <ligand>
        <name>K(+)</name>
        <dbReference type="ChEBI" id="CHEBI:29103"/>
    </ligand>
</feature>
<dbReference type="GO" id="GO:0019303">
    <property type="term" value="P:D-ribose catabolic process"/>
    <property type="evidence" value="ECO:0007669"/>
    <property type="project" value="UniProtKB-UniRule"/>
</dbReference>
<dbReference type="PANTHER" id="PTHR10584">
    <property type="entry name" value="SUGAR KINASE"/>
    <property type="match status" value="1"/>
</dbReference>
<evidence type="ECO:0000313" key="18">
    <source>
        <dbReference type="Proteomes" id="UP000003527"/>
    </source>
</evidence>
<name>G9WR55_9FIRM</name>
<dbReference type="InterPro" id="IPR028082">
    <property type="entry name" value="Peripla_BP_I"/>
</dbReference>
<dbReference type="EMBL" id="AFZD01000002">
    <property type="protein sequence ID" value="EHL14391.1"/>
    <property type="molecule type" value="Genomic_DNA"/>
</dbReference>